<sequence length="114" mass="13287">MNYIAIEEFCSHHGVQVTLIREFADFGLVHLQEQEQKAVLPAEEIEKLERLLRLHSELGINKEGLEIILNMRDQLLNLNSELETIRYRLQQMEKEQDLKLFGLGDNVNDLEGEV</sequence>
<protein>
    <recommendedName>
        <fullName evidence="3">MerR family transcriptional regulator</fullName>
    </recommendedName>
</protein>
<dbReference type="RefSeq" id="WP_200507171.1">
    <property type="nucleotide sequence ID" value="NZ_JAEHFX010000008.1"/>
</dbReference>
<dbReference type="EMBL" id="JAEHFX010000008">
    <property type="protein sequence ID" value="MBK0404333.1"/>
    <property type="molecule type" value="Genomic_DNA"/>
</dbReference>
<evidence type="ECO:0008006" key="3">
    <source>
        <dbReference type="Google" id="ProtNLM"/>
    </source>
</evidence>
<accession>A0ABS1C4T9</accession>
<dbReference type="Proteomes" id="UP000644147">
    <property type="component" value="Unassembled WGS sequence"/>
</dbReference>
<dbReference type="Gene3D" id="1.10.1660.10">
    <property type="match status" value="1"/>
</dbReference>
<evidence type="ECO:0000313" key="1">
    <source>
        <dbReference type="EMBL" id="MBK0404333.1"/>
    </source>
</evidence>
<gene>
    <name evidence="1" type="ORF">I5M27_15150</name>
</gene>
<reference evidence="1 2" key="1">
    <citation type="submission" date="2020-12" db="EMBL/GenBank/DDBJ databases">
        <title>Bacterial novel species Adhaeribacter sp. BT258 isolated from soil.</title>
        <authorList>
            <person name="Jung H.-Y."/>
        </authorList>
    </citation>
    <scope>NUCLEOTIDE SEQUENCE [LARGE SCALE GENOMIC DNA]</scope>
    <source>
        <strain evidence="1 2">BT258</strain>
    </source>
</reference>
<organism evidence="1 2">
    <name type="scientific">Adhaeribacter terrigena</name>
    <dbReference type="NCBI Taxonomy" id="2793070"/>
    <lineage>
        <taxon>Bacteria</taxon>
        <taxon>Pseudomonadati</taxon>
        <taxon>Bacteroidota</taxon>
        <taxon>Cytophagia</taxon>
        <taxon>Cytophagales</taxon>
        <taxon>Hymenobacteraceae</taxon>
        <taxon>Adhaeribacter</taxon>
    </lineage>
</organism>
<comment type="caution">
    <text evidence="1">The sequence shown here is derived from an EMBL/GenBank/DDBJ whole genome shotgun (WGS) entry which is preliminary data.</text>
</comment>
<name>A0ABS1C4T9_9BACT</name>
<keyword evidence="2" id="KW-1185">Reference proteome</keyword>
<dbReference type="Pfam" id="PF13591">
    <property type="entry name" value="MerR_2"/>
    <property type="match status" value="1"/>
</dbReference>
<proteinExistence type="predicted"/>
<evidence type="ECO:0000313" key="2">
    <source>
        <dbReference type="Proteomes" id="UP000644147"/>
    </source>
</evidence>